<accession>A0ABV0NVV8</accession>
<protein>
    <submittedName>
        <fullName evidence="1">Uncharacterized protein</fullName>
    </submittedName>
</protein>
<reference evidence="1 2" key="1">
    <citation type="submission" date="2021-06" db="EMBL/GenBank/DDBJ databases">
        <authorList>
            <person name="Palmer J.M."/>
        </authorList>
    </citation>
    <scope>NUCLEOTIDE SEQUENCE [LARGE SCALE GENOMIC DNA]</scope>
    <source>
        <strain evidence="1 2">GA_2019</strain>
        <tissue evidence="1">Muscle</tissue>
    </source>
</reference>
<proteinExistence type="predicted"/>
<dbReference type="EMBL" id="JAHRIO010050329">
    <property type="protein sequence ID" value="MEQ2174357.1"/>
    <property type="molecule type" value="Genomic_DNA"/>
</dbReference>
<evidence type="ECO:0000313" key="1">
    <source>
        <dbReference type="EMBL" id="MEQ2174357.1"/>
    </source>
</evidence>
<sequence>MSRAPPFRSSPSFGWRVGEKGELQQEGGKLTPSGTRQQNRSLCADLACLFPLSSRLGCVWYRGEPWPAASQQHAHTNREWAHLFPPVGLLIEDYHTGILRVLCRCNVYIYILGGTAHNEEQQQNRRVSVPRRAEVSTLTLMEASERPERPPAQKVNATWRDCEPPRGCWDGHMAGQICQGGLGDTRLGAVLGDTQLSLGISSQCHLSDESGANRIVLPLCASTAARLHLSVSLQSY</sequence>
<evidence type="ECO:0000313" key="2">
    <source>
        <dbReference type="Proteomes" id="UP001476798"/>
    </source>
</evidence>
<comment type="caution">
    <text evidence="1">The sequence shown here is derived from an EMBL/GenBank/DDBJ whole genome shotgun (WGS) entry which is preliminary data.</text>
</comment>
<gene>
    <name evidence="1" type="ORF">GOODEAATRI_007142</name>
</gene>
<name>A0ABV0NVV8_9TELE</name>
<organism evidence="1 2">
    <name type="scientific">Goodea atripinnis</name>
    <dbReference type="NCBI Taxonomy" id="208336"/>
    <lineage>
        <taxon>Eukaryota</taxon>
        <taxon>Metazoa</taxon>
        <taxon>Chordata</taxon>
        <taxon>Craniata</taxon>
        <taxon>Vertebrata</taxon>
        <taxon>Euteleostomi</taxon>
        <taxon>Actinopterygii</taxon>
        <taxon>Neopterygii</taxon>
        <taxon>Teleostei</taxon>
        <taxon>Neoteleostei</taxon>
        <taxon>Acanthomorphata</taxon>
        <taxon>Ovalentaria</taxon>
        <taxon>Atherinomorphae</taxon>
        <taxon>Cyprinodontiformes</taxon>
        <taxon>Goodeidae</taxon>
        <taxon>Goodea</taxon>
    </lineage>
</organism>
<keyword evidence="2" id="KW-1185">Reference proteome</keyword>
<dbReference type="Proteomes" id="UP001476798">
    <property type="component" value="Unassembled WGS sequence"/>
</dbReference>